<evidence type="ECO:0000256" key="1">
    <source>
        <dbReference type="ARBA" id="ARBA00007401"/>
    </source>
</evidence>
<feature type="signal peptide" evidence="5">
    <location>
        <begin position="1"/>
        <end position="23"/>
    </location>
</feature>
<feature type="chain" id="PRO_5021728508" evidence="5">
    <location>
        <begin position="24"/>
        <end position="972"/>
    </location>
</feature>
<sequence length="972" mass="107906">MYRLKAKLLFTVICLFALLPVTAQNRTVLNFNTNWAFHRGDTTGAENISFKDNSWAAISIPHVMRIEKKHNGGNQVYQGIGWYRKYFRVPAAYRNKRITLCFDGVQMNCDIYLNGKKIKTHTGGYIGFVADLSDHIFFDKDNVLAVRVTNTDDPHTTPGKPQEHLDFNYFGGIYRNVSLLVTDPLFISHPLEANQVAGGGVFIKYPAVSEAAAVVEVNTHVVNNHLTSANTTLVSRLLDKNGETVATATSRAKVETQHDKNFQQQLTVAHPQLWHPGHPYLYRLVSLVYRNGKVVDSILTYTGIRKLAFQADGFYLNGTKLFLRGANRHQAYQYVGDAASDRMQYLDALQLKKGGFNAVRAAHYPQSPAFLDACDSLGLLVIECEPGWQFFSKDTTFINHTLTDIREMIRRDRNHPAVFLWETSLNESPTPASWMEKAVAAAHADMPEDQLFLADDYNSRSKNYYNVSYKVVNEDGTDPMPSQPFLTREWGDSWMADAAGENSLRASRIYTEKGMINQCILRQNALNGETSEAAGGYWDHGKLDANPRIGGYFVWSYNDYTRGSDAVTAFSGVVDLDRYEKFGYYQLKAMQDAHNPVYGPMAYIASYNNQPSEDSNILVFSNCDAVKLYRNNTFLGEMTRRENAATAPFVAAKGGSPYFLFHTGKYEAGTLKAVGMMKDAPVCTHTVQTPLAPHHLEIIIPEGLTTFPANGWEMTPFYVKVCDKNGTVVANQTAGQSYQVHISVSGAGSLIGGNIPATGISPQQTEGGIAYGIIRHSCQPGKIVIHAETKEGLSVEKVINTVATNTAFVTDGKHPHWADENKIVVAAAKETTAASEALHPITLTGKPVSVTPVTNQERIPLITDNNTTTGWTAGTTAFPLNITIDLQENYQLTGSRIVWGKDSDWYIYSITVSTDGEHWITVKNAIRASGQDYKPVTFDQPGVRYVRFQVTGIQPESSKVAIREIALYGEKK</sequence>
<dbReference type="Gene3D" id="2.60.120.260">
    <property type="entry name" value="Galactose-binding domain-like"/>
    <property type="match status" value="2"/>
</dbReference>
<dbReference type="OrthoDB" id="9801077at2"/>
<dbReference type="Proteomes" id="UP000320811">
    <property type="component" value="Unassembled WGS sequence"/>
</dbReference>
<accession>A0A561P3R0</accession>
<dbReference type="GO" id="GO:0004553">
    <property type="term" value="F:hydrolase activity, hydrolyzing O-glycosyl compounds"/>
    <property type="evidence" value="ECO:0007669"/>
    <property type="project" value="InterPro"/>
</dbReference>
<gene>
    <name evidence="7" type="ORF">FHW36_1139</name>
</gene>
<protein>
    <submittedName>
        <fullName evidence="7">Beta-galactosidase</fullName>
    </submittedName>
</protein>
<evidence type="ECO:0000256" key="5">
    <source>
        <dbReference type="SAM" id="SignalP"/>
    </source>
</evidence>
<dbReference type="InterPro" id="IPR006104">
    <property type="entry name" value="Glyco_hydro_2_N"/>
</dbReference>
<dbReference type="InterPro" id="IPR051913">
    <property type="entry name" value="GH2_Domain-Containing"/>
</dbReference>
<dbReference type="InterPro" id="IPR000421">
    <property type="entry name" value="FA58C"/>
</dbReference>
<dbReference type="EMBL" id="VIWO01000013">
    <property type="protein sequence ID" value="TWF32756.1"/>
    <property type="molecule type" value="Genomic_DNA"/>
</dbReference>
<dbReference type="PROSITE" id="PS50022">
    <property type="entry name" value="FA58C_3"/>
    <property type="match status" value="1"/>
</dbReference>
<dbReference type="Pfam" id="PF16355">
    <property type="entry name" value="DUF4982"/>
    <property type="match status" value="1"/>
</dbReference>
<dbReference type="AlphaFoldDB" id="A0A561P3R0"/>
<dbReference type="InterPro" id="IPR006103">
    <property type="entry name" value="Glyco_hydro_2_cat"/>
</dbReference>
<dbReference type="RefSeq" id="WP_145674489.1">
    <property type="nucleotide sequence ID" value="NZ_VIWO01000013.1"/>
</dbReference>
<evidence type="ECO:0000256" key="4">
    <source>
        <dbReference type="RuleBase" id="RU361154"/>
    </source>
</evidence>
<dbReference type="InterPro" id="IPR006102">
    <property type="entry name" value="Ig-like_GH2"/>
</dbReference>
<evidence type="ECO:0000256" key="3">
    <source>
        <dbReference type="ARBA" id="ARBA00023295"/>
    </source>
</evidence>
<keyword evidence="3 4" id="KW-0326">Glycosidase</keyword>
<dbReference type="InterPro" id="IPR013783">
    <property type="entry name" value="Ig-like_fold"/>
</dbReference>
<comment type="similarity">
    <text evidence="1 4">Belongs to the glycosyl hydrolase 2 family.</text>
</comment>
<dbReference type="SUPFAM" id="SSF49785">
    <property type="entry name" value="Galactose-binding domain-like"/>
    <property type="match status" value="2"/>
</dbReference>
<organism evidence="7 8">
    <name type="scientific">Chitinophaga polysaccharea</name>
    <dbReference type="NCBI Taxonomy" id="1293035"/>
    <lineage>
        <taxon>Bacteria</taxon>
        <taxon>Pseudomonadati</taxon>
        <taxon>Bacteroidota</taxon>
        <taxon>Chitinophagia</taxon>
        <taxon>Chitinophagales</taxon>
        <taxon>Chitinophagaceae</taxon>
        <taxon>Chitinophaga</taxon>
    </lineage>
</organism>
<dbReference type="PANTHER" id="PTHR42732:SF1">
    <property type="entry name" value="BETA-MANNOSIDASE"/>
    <property type="match status" value="1"/>
</dbReference>
<dbReference type="SUPFAM" id="SSF51445">
    <property type="entry name" value="(Trans)glycosidases"/>
    <property type="match status" value="1"/>
</dbReference>
<keyword evidence="8" id="KW-1185">Reference proteome</keyword>
<dbReference type="Pfam" id="PF02837">
    <property type="entry name" value="Glyco_hydro_2_N"/>
    <property type="match status" value="1"/>
</dbReference>
<dbReference type="SUPFAM" id="SSF49303">
    <property type="entry name" value="beta-Galactosidase/glucuronidase domain"/>
    <property type="match status" value="1"/>
</dbReference>
<dbReference type="InterPro" id="IPR036156">
    <property type="entry name" value="Beta-gal/glucu_dom_sf"/>
</dbReference>
<reference evidence="7 8" key="1">
    <citation type="submission" date="2019-06" db="EMBL/GenBank/DDBJ databases">
        <title>Sorghum-associated microbial communities from plants grown in Nebraska, USA.</title>
        <authorList>
            <person name="Schachtman D."/>
        </authorList>
    </citation>
    <scope>NUCLEOTIDE SEQUENCE [LARGE SCALE GENOMIC DNA]</scope>
    <source>
        <strain evidence="7 8">1209</strain>
    </source>
</reference>
<evidence type="ECO:0000313" key="8">
    <source>
        <dbReference type="Proteomes" id="UP000320811"/>
    </source>
</evidence>
<dbReference type="Gene3D" id="3.20.20.80">
    <property type="entry name" value="Glycosidases"/>
    <property type="match status" value="1"/>
</dbReference>
<dbReference type="InterPro" id="IPR008979">
    <property type="entry name" value="Galactose-bd-like_sf"/>
</dbReference>
<dbReference type="InterPro" id="IPR017853">
    <property type="entry name" value="GH"/>
</dbReference>
<dbReference type="InterPro" id="IPR006101">
    <property type="entry name" value="Glyco_hydro_2"/>
</dbReference>
<name>A0A561P3R0_9BACT</name>
<proteinExistence type="inferred from homology"/>
<dbReference type="Pfam" id="PF02836">
    <property type="entry name" value="Glyco_hydro_2_C"/>
    <property type="match status" value="1"/>
</dbReference>
<evidence type="ECO:0000259" key="6">
    <source>
        <dbReference type="PROSITE" id="PS50022"/>
    </source>
</evidence>
<dbReference type="Pfam" id="PF00754">
    <property type="entry name" value="F5_F8_type_C"/>
    <property type="match status" value="1"/>
</dbReference>
<dbReference type="PRINTS" id="PR00132">
    <property type="entry name" value="GLHYDRLASE2"/>
</dbReference>
<dbReference type="PROSITE" id="PS00719">
    <property type="entry name" value="GLYCOSYL_HYDROL_F2_1"/>
    <property type="match status" value="1"/>
</dbReference>
<keyword evidence="2 4" id="KW-0378">Hydrolase</keyword>
<dbReference type="Gene3D" id="2.60.40.10">
    <property type="entry name" value="Immunoglobulins"/>
    <property type="match status" value="3"/>
</dbReference>
<feature type="domain" description="F5/8 type C" evidence="6">
    <location>
        <begin position="831"/>
        <end position="970"/>
    </location>
</feature>
<dbReference type="GO" id="GO:0005975">
    <property type="term" value="P:carbohydrate metabolic process"/>
    <property type="evidence" value="ECO:0007669"/>
    <property type="project" value="InterPro"/>
</dbReference>
<keyword evidence="5" id="KW-0732">Signal</keyword>
<evidence type="ECO:0000313" key="7">
    <source>
        <dbReference type="EMBL" id="TWF32756.1"/>
    </source>
</evidence>
<evidence type="ECO:0000256" key="2">
    <source>
        <dbReference type="ARBA" id="ARBA00022801"/>
    </source>
</evidence>
<dbReference type="PANTHER" id="PTHR42732">
    <property type="entry name" value="BETA-GALACTOSIDASE"/>
    <property type="match status" value="1"/>
</dbReference>
<comment type="caution">
    <text evidence="7">The sequence shown here is derived from an EMBL/GenBank/DDBJ whole genome shotgun (WGS) entry which is preliminary data.</text>
</comment>
<dbReference type="InterPro" id="IPR032311">
    <property type="entry name" value="DUF4982"/>
</dbReference>
<dbReference type="InterPro" id="IPR023230">
    <property type="entry name" value="Glyco_hydro_2_CS"/>
</dbReference>
<dbReference type="Pfam" id="PF00703">
    <property type="entry name" value="Glyco_hydro_2"/>
    <property type="match status" value="1"/>
</dbReference>